<protein>
    <submittedName>
        <fullName evidence="1">Uncharacterized protein</fullName>
    </submittedName>
</protein>
<sequence length="132" mass="15579">MPTKTTPEERIASAYLTMLVGDTAMHILHESAFYGSDLWPVSGFRPNCYGKPLVDCISYGVNPYGWEKKPIIGRLGFTVWNYQQSRVNEQFEQIKLLFDYTYYNDILFENELRRSYITDMLWFKFTYTPKAE</sequence>
<evidence type="ECO:0000313" key="1">
    <source>
        <dbReference type="EMBL" id="MBB6131799.1"/>
    </source>
</evidence>
<dbReference type="AlphaFoldDB" id="A0A841JKU3"/>
<proteinExistence type="predicted"/>
<dbReference type="Proteomes" id="UP000548326">
    <property type="component" value="Unassembled WGS sequence"/>
</dbReference>
<accession>A0A841JKU3</accession>
<dbReference type="RefSeq" id="WP_183590198.1">
    <property type="nucleotide sequence ID" value="NZ_JACHCA010000032.1"/>
</dbReference>
<organism evidence="1 2">
    <name type="scientific">Mucilaginibacter lappiensis</name>
    <dbReference type="NCBI Taxonomy" id="354630"/>
    <lineage>
        <taxon>Bacteria</taxon>
        <taxon>Pseudomonadati</taxon>
        <taxon>Bacteroidota</taxon>
        <taxon>Sphingobacteriia</taxon>
        <taxon>Sphingobacteriales</taxon>
        <taxon>Sphingobacteriaceae</taxon>
        <taxon>Mucilaginibacter</taxon>
    </lineage>
</organism>
<name>A0A841JKU3_9SPHI</name>
<dbReference type="EMBL" id="JACHCA010000032">
    <property type="protein sequence ID" value="MBB6131799.1"/>
    <property type="molecule type" value="Genomic_DNA"/>
</dbReference>
<reference evidence="1 2" key="1">
    <citation type="submission" date="2020-08" db="EMBL/GenBank/DDBJ databases">
        <title>Genomic Encyclopedia of Type Strains, Phase IV (KMG-V): Genome sequencing to study the core and pangenomes of soil and plant-associated prokaryotes.</title>
        <authorList>
            <person name="Whitman W."/>
        </authorList>
    </citation>
    <scope>NUCLEOTIDE SEQUENCE [LARGE SCALE GENOMIC DNA]</scope>
    <source>
        <strain evidence="1 2">MP601</strain>
    </source>
</reference>
<gene>
    <name evidence="1" type="ORF">HDF22_005952</name>
</gene>
<evidence type="ECO:0000313" key="2">
    <source>
        <dbReference type="Proteomes" id="UP000548326"/>
    </source>
</evidence>
<comment type="caution">
    <text evidence="1">The sequence shown here is derived from an EMBL/GenBank/DDBJ whole genome shotgun (WGS) entry which is preliminary data.</text>
</comment>